<sequence length="98" mass="11447">MRRITSLHAVEPGKAINTKLPKIDRENVKQEKAPIMFENLETKKIGSLKKCVLDEANQLLCRFRMGEVEELMGIFRNVRQQVNIFIMGKEVLVLHERR</sequence>
<name>X0GWN2_FUSOX</name>
<accession>X0GWN2</accession>
<organism evidence="1">
    <name type="scientific">Fusarium oxysporum f. sp. conglutinans race 2 54008</name>
    <dbReference type="NCBI Taxonomy" id="1089457"/>
    <lineage>
        <taxon>Eukaryota</taxon>
        <taxon>Fungi</taxon>
        <taxon>Dikarya</taxon>
        <taxon>Ascomycota</taxon>
        <taxon>Pezizomycotina</taxon>
        <taxon>Sordariomycetes</taxon>
        <taxon>Hypocreomycetidae</taxon>
        <taxon>Hypocreales</taxon>
        <taxon>Nectriaceae</taxon>
        <taxon>Fusarium</taxon>
        <taxon>Fusarium oxysporum species complex</taxon>
    </lineage>
</organism>
<dbReference type="Proteomes" id="UP000030676">
    <property type="component" value="Unassembled WGS sequence"/>
</dbReference>
<dbReference type="HOGENOM" id="CLU_2339119_0_0_1"/>
<proteinExistence type="predicted"/>
<protein>
    <submittedName>
        <fullName evidence="1">Uncharacterized protein</fullName>
    </submittedName>
</protein>
<reference evidence="1" key="2">
    <citation type="submission" date="2014-03" db="EMBL/GenBank/DDBJ databases">
        <title>The Genome Annotation of Fusarium oxysporum PHW808.</title>
        <authorList>
            <consortium name="The Broad Institute Genomics Platform"/>
            <person name="Ma L.-J."/>
            <person name="Corby-Kistler H."/>
            <person name="Broz K."/>
            <person name="Gale L.R."/>
            <person name="Jonkers W."/>
            <person name="O'Donnell K."/>
            <person name="Ploetz R."/>
            <person name="Steinberg C."/>
            <person name="Schwartz D.C."/>
            <person name="VanEtten H."/>
            <person name="Zhou S."/>
            <person name="Young S.K."/>
            <person name="Zeng Q."/>
            <person name="Gargeya S."/>
            <person name="Fitzgerald M."/>
            <person name="Abouelleil A."/>
            <person name="Alvarado L."/>
            <person name="Chapman S.B."/>
            <person name="Gainer-Dewar J."/>
            <person name="Goldberg J."/>
            <person name="Griggs A."/>
            <person name="Gujja S."/>
            <person name="Hansen M."/>
            <person name="Howarth C."/>
            <person name="Imamovic A."/>
            <person name="Ireland A."/>
            <person name="Larimer J."/>
            <person name="McCowan C."/>
            <person name="Murphy C."/>
            <person name="Pearson M."/>
            <person name="Poon T.W."/>
            <person name="Priest M."/>
            <person name="Roberts A."/>
            <person name="Saif S."/>
            <person name="Shea T."/>
            <person name="Sykes S."/>
            <person name="Wortman J."/>
            <person name="Nusbaum C."/>
            <person name="Birren B."/>
        </authorList>
    </citation>
    <scope>NUCLEOTIDE SEQUENCE</scope>
    <source>
        <strain evidence="1">54008</strain>
    </source>
</reference>
<dbReference type="EMBL" id="KK034235">
    <property type="protein sequence ID" value="EXL64246.1"/>
    <property type="molecule type" value="Genomic_DNA"/>
</dbReference>
<reference evidence="1" key="1">
    <citation type="submission" date="2011-11" db="EMBL/GenBank/DDBJ databases">
        <title>The Genome Sequence of Fusarium oxysporum PHW808.</title>
        <authorList>
            <consortium name="The Broad Institute Genome Sequencing Platform"/>
            <person name="Ma L.-J."/>
            <person name="Gale L.R."/>
            <person name="Schwartz D.C."/>
            <person name="Zhou S."/>
            <person name="Corby-Kistler H."/>
            <person name="Young S.K."/>
            <person name="Zeng Q."/>
            <person name="Gargeya S."/>
            <person name="Fitzgerald M."/>
            <person name="Haas B."/>
            <person name="Abouelleil A."/>
            <person name="Alvarado L."/>
            <person name="Arachchi H.M."/>
            <person name="Berlin A."/>
            <person name="Brown A."/>
            <person name="Chapman S.B."/>
            <person name="Chen Z."/>
            <person name="Dunbar C."/>
            <person name="Freedman E."/>
            <person name="Gearin G."/>
            <person name="Goldberg J."/>
            <person name="Griggs A."/>
            <person name="Gujja S."/>
            <person name="Heiman D."/>
            <person name="Howarth C."/>
            <person name="Larson L."/>
            <person name="Lui A."/>
            <person name="MacDonald P.J.P."/>
            <person name="Montmayeur A."/>
            <person name="Murphy C."/>
            <person name="Neiman D."/>
            <person name="Pearson M."/>
            <person name="Priest M."/>
            <person name="Roberts A."/>
            <person name="Saif S."/>
            <person name="Shea T."/>
            <person name="Shenoy N."/>
            <person name="Sisk P."/>
            <person name="Stolte C."/>
            <person name="Sykes S."/>
            <person name="Wortman J."/>
            <person name="Nusbaum C."/>
            <person name="Birren B."/>
        </authorList>
    </citation>
    <scope>NUCLEOTIDE SEQUENCE [LARGE SCALE GENOMIC DNA]</scope>
    <source>
        <strain evidence="1">54008</strain>
    </source>
</reference>
<feature type="non-terminal residue" evidence="1">
    <location>
        <position position="98"/>
    </location>
</feature>
<gene>
    <name evidence="1" type="ORF">FOPG_19486</name>
</gene>
<evidence type="ECO:0000313" key="1">
    <source>
        <dbReference type="EMBL" id="EXL64246.1"/>
    </source>
</evidence>
<dbReference type="AlphaFoldDB" id="X0GWN2"/>